<dbReference type="GO" id="GO:0032259">
    <property type="term" value="P:methylation"/>
    <property type="evidence" value="ECO:0007669"/>
    <property type="project" value="UniProtKB-KW"/>
</dbReference>
<comment type="caution">
    <text evidence="10">The sequence shown here is derived from an EMBL/GenBank/DDBJ whole genome shotgun (WGS) entry which is preliminary data.</text>
</comment>
<reference evidence="10 11" key="1">
    <citation type="journal article" date="2013" name="Genome Announc.">
        <title>Draft Genome Sequence of the Cellulolytic, Mesophilic, Anaerobic Bacterium Clostridium termitidis Strain CT1112 (DSM 5398).</title>
        <authorList>
            <person name="Lal S."/>
            <person name="Ramachandran U."/>
            <person name="Zhang X."/>
            <person name="Munir R."/>
            <person name="Sparling R."/>
            <person name="Levin D.B."/>
        </authorList>
    </citation>
    <scope>NUCLEOTIDE SEQUENCE [LARGE SCALE GENOMIC DNA]</scope>
    <source>
        <strain evidence="10 11">CT1112</strain>
    </source>
</reference>
<dbReference type="eggNOG" id="COG0863">
    <property type="taxonomic scope" value="Bacteria"/>
</dbReference>
<evidence type="ECO:0000256" key="8">
    <source>
        <dbReference type="ARBA" id="ARBA00049120"/>
    </source>
</evidence>
<dbReference type="InterPro" id="IPR029063">
    <property type="entry name" value="SAM-dependent_MTases_sf"/>
</dbReference>
<dbReference type="Proteomes" id="UP000014155">
    <property type="component" value="Unassembled WGS sequence"/>
</dbReference>
<feature type="domain" description="DNA methylase N-4/N-6" evidence="9">
    <location>
        <begin position="30"/>
        <end position="81"/>
    </location>
</feature>
<evidence type="ECO:0000259" key="9">
    <source>
        <dbReference type="Pfam" id="PF01555"/>
    </source>
</evidence>
<dbReference type="EMBL" id="AORV01000045">
    <property type="protein sequence ID" value="EMS70906.1"/>
    <property type="molecule type" value="Genomic_DNA"/>
</dbReference>
<dbReference type="REBASE" id="65710">
    <property type="entry name" value="M.Cte5398ORF3271P"/>
</dbReference>
<evidence type="ECO:0000256" key="6">
    <source>
        <dbReference type="ARBA" id="ARBA00022747"/>
    </source>
</evidence>
<name>S0FKS6_RUMCE</name>
<dbReference type="Pfam" id="PF01555">
    <property type="entry name" value="N6_N4_Mtase"/>
    <property type="match status" value="1"/>
</dbReference>
<dbReference type="InterPro" id="IPR002941">
    <property type="entry name" value="DNA_methylase_N4/N6"/>
</dbReference>
<dbReference type="STRING" id="1195236.CTER_3271"/>
<keyword evidence="7" id="KW-0238">DNA-binding</keyword>
<dbReference type="PATRIC" id="fig|1195236.3.peg.3493"/>
<dbReference type="Gene3D" id="3.40.50.150">
    <property type="entry name" value="Vaccinia Virus protein VP39"/>
    <property type="match status" value="2"/>
</dbReference>
<keyword evidence="5" id="KW-0949">S-adenosyl-L-methionine</keyword>
<evidence type="ECO:0000256" key="4">
    <source>
        <dbReference type="ARBA" id="ARBA00022679"/>
    </source>
</evidence>
<dbReference type="PROSITE" id="PS00093">
    <property type="entry name" value="N4_MTASE"/>
    <property type="match status" value="1"/>
</dbReference>
<evidence type="ECO:0000256" key="7">
    <source>
        <dbReference type="ARBA" id="ARBA00023125"/>
    </source>
</evidence>
<evidence type="ECO:0000313" key="11">
    <source>
        <dbReference type="Proteomes" id="UP000014155"/>
    </source>
</evidence>
<evidence type="ECO:0000256" key="3">
    <source>
        <dbReference type="ARBA" id="ARBA00022603"/>
    </source>
</evidence>
<keyword evidence="3 10" id="KW-0489">Methyltransferase</keyword>
<dbReference type="AlphaFoldDB" id="S0FKS6"/>
<keyword evidence="11" id="KW-1185">Reference proteome</keyword>
<evidence type="ECO:0000256" key="5">
    <source>
        <dbReference type="ARBA" id="ARBA00022691"/>
    </source>
</evidence>
<proteinExistence type="inferred from homology"/>
<gene>
    <name evidence="10" type="ORF">CTER_3271</name>
</gene>
<dbReference type="GO" id="GO:0008170">
    <property type="term" value="F:N-methyltransferase activity"/>
    <property type="evidence" value="ECO:0007669"/>
    <property type="project" value="InterPro"/>
</dbReference>
<keyword evidence="6" id="KW-0680">Restriction system</keyword>
<evidence type="ECO:0000256" key="2">
    <source>
        <dbReference type="ARBA" id="ARBA00012185"/>
    </source>
</evidence>
<dbReference type="GO" id="GO:0015667">
    <property type="term" value="F:site-specific DNA-methyltransferase (cytosine-N4-specific) activity"/>
    <property type="evidence" value="ECO:0007669"/>
    <property type="project" value="UniProtKB-EC"/>
</dbReference>
<sequence>MSYAVQSKEGIELNRLYQEDLSVHDWYRFVLSFPPHLVRKYLNKFNISDNQTVLDPFCGTGTTLVECKKLGIPSIGIEANPIVQLAAAAKTDWSINEKVLIDNSLKTAAYAQEKLKSLGDRIKVLEPEKNNLLIKNSISAAPLHKTLVLIEELQEHRCDEVFNHQTIALAKQIVYSYSNLHFGPEVGVSRNKKIDVPVIENWINGVYSIAKDIEEYKKLTHVEARVHLADSRNIVSCISDNSIDAVITSPPYPNEKDYTRTTRLESVLLGFINNKHDLRQCKENLLRSNTRNVYITDNDETWIKNNLKVIELSKAIENKRIELGKTSGFEKYYHRVVELYFGGIAKHLAQLRIKLRPGAKLAYVVGDQASYFRVLIKTGEIIADIASDLGYNIESIDLFRTRFSSSTGDYINENVVVMNWQG</sequence>
<dbReference type="SUPFAM" id="SSF53335">
    <property type="entry name" value="S-adenosyl-L-methionine-dependent methyltransferases"/>
    <property type="match status" value="2"/>
</dbReference>
<dbReference type="EC" id="2.1.1.113" evidence="2"/>
<evidence type="ECO:0000313" key="10">
    <source>
        <dbReference type="EMBL" id="EMS70906.1"/>
    </source>
</evidence>
<protein>
    <recommendedName>
        <fullName evidence="2">site-specific DNA-methyltransferase (cytosine-N(4)-specific)</fullName>
        <ecNumber evidence="2">2.1.1.113</ecNumber>
    </recommendedName>
</protein>
<dbReference type="GO" id="GO:0009307">
    <property type="term" value="P:DNA restriction-modification system"/>
    <property type="evidence" value="ECO:0007669"/>
    <property type="project" value="UniProtKB-KW"/>
</dbReference>
<evidence type="ECO:0000256" key="1">
    <source>
        <dbReference type="ARBA" id="ARBA00010203"/>
    </source>
</evidence>
<dbReference type="InterPro" id="IPR017985">
    <property type="entry name" value="MeTrfase_CN4_CS"/>
</dbReference>
<dbReference type="GO" id="GO:0003677">
    <property type="term" value="F:DNA binding"/>
    <property type="evidence" value="ECO:0007669"/>
    <property type="project" value="UniProtKB-KW"/>
</dbReference>
<comment type="catalytic activity">
    <reaction evidence="8">
        <text>a 2'-deoxycytidine in DNA + S-adenosyl-L-methionine = an N(4)-methyl-2'-deoxycytidine in DNA + S-adenosyl-L-homocysteine + H(+)</text>
        <dbReference type="Rhea" id="RHEA:16857"/>
        <dbReference type="Rhea" id="RHEA-COMP:11369"/>
        <dbReference type="Rhea" id="RHEA-COMP:13674"/>
        <dbReference type="ChEBI" id="CHEBI:15378"/>
        <dbReference type="ChEBI" id="CHEBI:57856"/>
        <dbReference type="ChEBI" id="CHEBI:59789"/>
        <dbReference type="ChEBI" id="CHEBI:85452"/>
        <dbReference type="ChEBI" id="CHEBI:137933"/>
        <dbReference type="EC" id="2.1.1.113"/>
    </reaction>
</comment>
<accession>S0FKS6</accession>
<comment type="similarity">
    <text evidence="1">Belongs to the N(4)/N(6)-methyltransferase family. N(4) subfamily.</text>
</comment>
<keyword evidence="4" id="KW-0808">Transferase</keyword>
<organism evidence="10 11">
    <name type="scientific">Ruminiclostridium cellobioparum subsp. termitidis CT1112</name>
    <dbReference type="NCBI Taxonomy" id="1195236"/>
    <lineage>
        <taxon>Bacteria</taxon>
        <taxon>Bacillati</taxon>
        <taxon>Bacillota</taxon>
        <taxon>Clostridia</taxon>
        <taxon>Eubacteriales</taxon>
        <taxon>Oscillospiraceae</taxon>
        <taxon>Ruminiclostridium</taxon>
    </lineage>
</organism>